<evidence type="ECO:0000256" key="5">
    <source>
        <dbReference type="RuleBase" id="RU000562"/>
    </source>
</evidence>
<feature type="compositionally biased region" description="Basic and acidic residues" evidence="6">
    <location>
        <begin position="128"/>
        <end position="139"/>
    </location>
</feature>
<reference evidence="7" key="2">
    <citation type="journal article" date="2021" name="Microbiome">
        <title>Successional dynamics and alternative stable states in a saline activated sludge microbial community over 9 years.</title>
        <authorList>
            <person name="Wang Y."/>
            <person name="Ye J."/>
            <person name="Ju F."/>
            <person name="Liu L."/>
            <person name="Boyd J.A."/>
            <person name="Deng Y."/>
            <person name="Parks D.H."/>
            <person name="Jiang X."/>
            <person name="Yin X."/>
            <person name="Woodcroft B.J."/>
            <person name="Tyson G.W."/>
            <person name="Hugenholtz P."/>
            <person name="Polz M.F."/>
            <person name="Zhang T."/>
        </authorList>
    </citation>
    <scope>NUCLEOTIDE SEQUENCE</scope>
    <source>
        <strain evidence="7">HKST-UBA80</strain>
    </source>
</reference>
<evidence type="ECO:0000256" key="2">
    <source>
        <dbReference type="ARBA" id="ARBA00022980"/>
    </source>
</evidence>
<keyword evidence="3 4" id="KW-0687">Ribonucleoprotein</keyword>
<dbReference type="PANTHER" id="PTHR21349:SF0">
    <property type="entry name" value="LARGE RIBOSOMAL SUBUNIT PROTEIN BL21M"/>
    <property type="match status" value="1"/>
</dbReference>
<dbReference type="HAMAP" id="MF_01363">
    <property type="entry name" value="Ribosomal_bL21"/>
    <property type="match status" value="1"/>
</dbReference>
<dbReference type="GO" id="GO:0019843">
    <property type="term" value="F:rRNA binding"/>
    <property type="evidence" value="ECO:0007669"/>
    <property type="project" value="UniProtKB-UniRule"/>
</dbReference>
<dbReference type="PANTHER" id="PTHR21349">
    <property type="entry name" value="50S RIBOSOMAL PROTEIN L21"/>
    <property type="match status" value="1"/>
</dbReference>
<comment type="caution">
    <text evidence="7">The sequence shown here is derived from an EMBL/GenBank/DDBJ whole genome shotgun (WGS) entry which is preliminary data.</text>
</comment>
<dbReference type="Proteomes" id="UP000714817">
    <property type="component" value="Unassembled WGS sequence"/>
</dbReference>
<dbReference type="NCBIfam" id="TIGR00061">
    <property type="entry name" value="L21"/>
    <property type="match status" value="1"/>
</dbReference>
<dbReference type="Pfam" id="PF00829">
    <property type="entry name" value="Ribosomal_L21p"/>
    <property type="match status" value="1"/>
</dbReference>
<evidence type="ECO:0000256" key="6">
    <source>
        <dbReference type="SAM" id="MobiDB-lite"/>
    </source>
</evidence>
<comment type="subunit">
    <text evidence="4">Part of the 50S ribosomal subunit. Contacts protein L20.</text>
</comment>
<dbReference type="InterPro" id="IPR001787">
    <property type="entry name" value="Ribosomal_bL21"/>
</dbReference>
<dbReference type="GO" id="GO:0006412">
    <property type="term" value="P:translation"/>
    <property type="evidence" value="ECO:0007669"/>
    <property type="project" value="UniProtKB-UniRule"/>
</dbReference>
<gene>
    <name evidence="4 7" type="primary">rplU</name>
    <name evidence="7" type="ORF">KDA10_03725</name>
</gene>
<dbReference type="SUPFAM" id="SSF141091">
    <property type="entry name" value="L21p-like"/>
    <property type="match status" value="1"/>
</dbReference>
<dbReference type="GO" id="GO:0005737">
    <property type="term" value="C:cytoplasm"/>
    <property type="evidence" value="ECO:0007669"/>
    <property type="project" value="UniProtKB-ARBA"/>
</dbReference>
<dbReference type="InterPro" id="IPR028909">
    <property type="entry name" value="bL21-like"/>
</dbReference>
<reference evidence="7" key="1">
    <citation type="submission" date="2020-04" db="EMBL/GenBank/DDBJ databases">
        <authorList>
            <person name="Zhang T."/>
        </authorList>
    </citation>
    <scope>NUCLEOTIDE SEQUENCE</scope>
    <source>
        <strain evidence="7">HKST-UBA80</strain>
    </source>
</reference>
<proteinExistence type="inferred from homology"/>
<accession>A0A955E2T9</accession>
<evidence type="ECO:0000313" key="7">
    <source>
        <dbReference type="EMBL" id="MCA9302438.1"/>
    </source>
</evidence>
<keyword evidence="2 4" id="KW-0689">Ribosomal protein</keyword>
<dbReference type="GO" id="GO:1990904">
    <property type="term" value="C:ribonucleoprotein complex"/>
    <property type="evidence" value="ECO:0007669"/>
    <property type="project" value="UniProtKB-KW"/>
</dbReference>
<comment type="similarity">
    <text evidence="1 4 5">Belongs to the bacterial ribosomal protein bL21 family.</text>
</comment>
<evidence type="ECO:0000256" key="4">
    <source>
        <dbReference type="HAMAP-Rule" id="MF_01363"/>
    </source>
</evidence>
<sequence length="185" mass="20620">MKYAVIQLGGKQLRVQEGDVFEIERQNEINLEVLMYSEEGILLLDAESLKGVTVKTTILEQKRDDKIRVARFKSKSRYRKVKGHKQPISVVKIDSISVGKKSTEETKTKAENQIKPVSKVAKSTIEAGVKKSAEKEAKAPAKVAVKKVEKKSTPATKKAENKKAPTTTKKTVKKTTKESTKPKKN</sequence>
<feature type="compositionally biased region" description="Basic and acidic residues" evidence="6">
    <location>
        <begin position="146"/>
        <end position="163"/>
    </location>
</feature>
<evidence type="ECO:0000256" key="3">
    <source>
        <dbReference type="ARBA" id="ARBA00023274"/>
    </source>
</evidence>
<evidence type="ECO:0000256" key="1">
    <source>
        <dbReference type="ARBA" id="ARBA00008563"/>
    </source>
</evidence>
<feature type="compositionally biased region" description="Basic and acidic residues" evidence="6">
    <location>
        <begin position="175"/>
        <end position="185"/>
    </location>
</feature>
<dbReference type="EMBL" id="JAGQNY010000018">
    <property type="protein sequence ID" value="MCA9302438.1"/>
    <property type="molecule type" value="Genomic_DNA"/>
</dbReference>
<evidence type="ECO:0000313" key="8">
    <source>
        <dbReference type="Proteomes" id="UP000714817"/>
    </source>
</evidence>
<dbReference type="GO" id="GO:0003735">
    <property type="term" value="F:structural constituent of ribosome"/>
    <property type="evidence" value="ECO:0007669"/>
    <property type="project" value="InterPro"/>
</dbReference>
<name>A0A955E2T9_UNCKA</name>
<dbReference type="GO" id="GO:0005840">
    <property type="term" value="C:ribosome"/>
    <property type="evidence" value="ECO:0007669"/>
    <property type="project" value="UniProtKB-KW"/>
</dbReference>
<organism evidence="7 8">
    <name type="scientific">candidate division WWE3 bacterium</name>
    <dbReference type="NCBI Taxonomy" id="2053526"/>
    <lineage>
        <taxon>Bacteria</taxon>
        <taxon>Katanobacteria</taxon>
    </lineage>
</organism>
<feature type="region of interest" description="Disordered" evidence="6">
    <location>
        <begin position="127"/>
        <end position="185"/>
    </location>
</feature>
<keyword evidence="4 5" id="KW-0699">rRNA-binding</keyword>
<protein>
    <recommendedName>
        <fullName evidence="4">Large ribosomal subunit protein bL21</fullName>
    </recommendedName>
</protein>
<dbReference type="InterPro" id="IPR036164">
    <property type="entry name" value="bL21-like_sf"/>
</dbReference>
<keyword evidence="4 5" id="KW-0694">RNA-binding</keyword>
<dbReference type="AlphaFoldDB" id="A0A955E2T9"/>
<comment type="function">
    <text evidence="4 5">This protein binds to 23S rRNA in the presence of protein L20.</text>
</comment>